<organism evidence="2 3">
    <name type="scientific">Pleurodeles waltl</name>
    <name type="common">Iberian ribbed newt</name>
    <dbReference type="NCBI Taxonomy" id="8319"/>
    <lineage>
        <taxon>Eukaryota</taxon>
        <taxon>Metazoa</taxon>
        <taxon>Chordata</taxon>
        <taxon>Craniata</taxon>
        <taxon>Vertebrata</taxon>
        <taxon>Euteleostomi</taxon>
        <taxon>Amphibia</taxon>
        <taxon>Batrachia</taxon>
        <taxon>Caudata</taxon>
        <taxon>Salamandroidea</taxon>
        <taxon>Salamandridae</taxon>
        <taxon>Pleurodelinae</taxon>
        <taxon>Pleurodeles</taxon>
    </lineage>
</organism>
<dbReference type="AlphaFoldDB" id="A0AAV7SBM6"/>
<gene>
    <name evidence="2" type="ORF">NDU88_002141</name>
</gene>
<proteinExistence type="predicted"/>
<protein>
    <submittedName>
        <fullName evidence="2">Uncharacterized protein</fullName>
    </submittedName>
</protein>
<evidence type="ECO:0000313" key="3">
    <source>
        <dbReference type="Proteomes" id="UP001066276"/>
    </source>
</evidence>
<keyword evidence="3" id="KW-1185">Reference proteome</keyword>
<reference evidence="2" key="1">
    <citation type="journal article" date="2022" name="bioRxiv">
        <title>Sequencing and chromosome-scale assembly of the giantPleurodeles waltlgenome.</title>
        <authorList>
            <person name="Brown T."/>
            <person name="Elewa A."/>
            <person name="Iarovenko S."/>
            <person name="Subramanian E."/>
            <person name="Araus A.J."/>
            <person name="Petzold A."/>
            <person name="Susuki M."/>
            <person name="Suzuki K.-i.T."/>
            <person name="Hayashi T."/>
            <person name="Toyoda A."/>
            <person name="Oliveira C."/>
            <person name="Osipova E."/>
            <person name="Leigh N.D."/>
            <person name="Simon A."/>
            <person name="Yun M.H."/>
        </authorList>
    </citation>
    <scope>NUCLEOTIDE SEQUENCE</scope>
    <source>
        <strain evidence="2">20211129_DDA</strain>
        <tissue evidence="2">Liver</tissue>
    </source>
</reference>
<dbReference type="Proteomes" id="UP001066276">
    <property type="component" value="Chromosome 4_2"/>
</dbReference>
<accession>A0AAV7SBM6</accession>
<feature type="compositionally biased region" description="Polar residues" evidence="1">
    <location>
        <begin position="1"/>
        <end position="10"/>
    </location>
</feature>
<feature type="region of interest" description="Disordered" evidence="1">
    <location>
        <begin position="1"/>
        <end position="24"/>
    </location>
</feature>
<evidence type="ECO:0000256" key="1">
    <source>
        <dbReference type="SAM" id="MobiDB-lite"/>
    </source>
</evidence>
<dbReference type="EMBL" id="JANPWB010000008">
    <property type="protein sequence ID" value="KAJ1161657.1"/>
    <property type="molecule type" value="Genomic_DNA"/>
</dbReference>
<evidence type="ECO:0000313" key="2">
    <source>
        <dbReference type="EMBL" id="KAJ1161657.1"/>
    </source>
</evidence>
<comment type="caution">
    <text evidence="2">The sequence shown here is derived from an EMBL/GenBank/DDBJ whole genome shotgun (WGS) entry which is preliminary data.</text>
</comment>
<sequence>MCRSLKINNPRSSSGGSRSNFQTRANASEEVQLLCAGGRTWKVRAGWCCCVGDPGGRAYVLVGRILVSARRCAVVHSSPITTTVTLCEVPVLGFLCT</sequence>
<name>A0AAV7SBM6_PLEWA</name>